<dbReference type="InterPro" id="IPR036390">
    <property type="entry name" value="WH_DNA-bd_sf"/>
</dbReference>
<gene>
    <name evidence="1" type="ORF">D5S18_15000</name>
</gene>
<dbReference type="AlphaFoldDB" id="A0A3A4KJF3"/>
<evidence type="ECO:0008006" key="3">
    <source>
        <dbReference type="Google" id="ProtNLM"/>
    </source>
</evidence>
<name>A0A3A4KJF3_9NOCA</name>
<comment type="caution">
    <text evidence="1">The sequence shown here is derived from an EMBL/GenBank/DDBJ whole genome shotgun (WGS) entry which is preliminary data.</text>
</comment>
<protein>
    <recommendedName>
        <fullName evidence="3">MarR family transcriptional regulator</fullName>
    </recommendedName>
</protein>
<dbReference type="InterPro" id="IPR036388">
    <property type="entry name" value="WH-like_DNA-bd_sf"/>
</dbReference>
<dbReference type="Proteomes" id="UP000266677">
    <property type="component" value="Unassembled WGS sequence"/>
</dbReference>
<sequence>MRSAAGSATIELTDTGRATHRQAAILADARRRDLVRGLTEDQYVATVRVLEHMAENIRQA</sequence>
<dbReference type="RefSeq" id="WP_120041391.1">
    <property type="nucleotide sequence ID" value="NZ_QZFU01000019.1"/>
</dbReference>
<dbReference type="SUPFAM" id="SSF46785">
    <property type="entry name" value="Winged helix' DNA-binding domain"/>
    <property type="match status" value="1"/>
</dbReference>
<proteinExistence type="predicted"/>
<accession>A0A3A4KJF3</accession>
<reference evidence="1 2" key="1">
    <citation type="submission" date="2018-09" db="EMBL/GenBank/DDBJ databases">
        <title>YIM PH21274 draft genome.</title>
        <authorList>
            <person name="Miao C."/>
        </authorList>
    </citation>
    <scope>NUCLEOTIDE SEQUENCE [LARGE SCALE GENOMIC DNA]</scope>
    <source>
        <strain evidence="1 2">YIM PH 21724</strain>
    </source>
</reference>
<dbReference type="EMBL" id="QZFU01000019">
    <property type="protein sequence ID" value="RJO74761.1"/>
    <property type="molecule type" value="Genomic_DNA"/>
</dbReference>
<dbReference type="Gene3D" id="1.10.10.10">
    <property type="entry name" value="Winged helix-like DNA-binding domain superfamily/Winged helix DNA-binding domain"/>
    <property type="match status" value="1"/>
</dbReference>
<evidence type="ECO:0000313" key="1">
    <source>
        <dbReference type="EMBL" id="RJO74761.1"/>
    </source>
</evidence>
<keyword evidence="2" id="KW-1185">Reference proteome</keyword>
<evidence type="ECO:0000313" key="2">
    <source>
        <dbReference type="Proteomes" id="UP000266677"/>
    </source>
</evidence>
<organism evidence="1 2">
    <name type="scientific">Nocardia panacis</name>
    <dbReference type="NCBI Taxonomy" id="2340916"/>
    <lineage>
        <taxon>Bacteria</taxon>
        <taxon>Bacillati</taxon>
        <taxon>Actinomycetota</taxon>
        <taxon>Actinomycetes</taxon>
        <taxon>Mycobacteriales</taxon>
        <taxon>Nocardiaceae</taxon>
        <taxon>Nocardia</taxon>
    </lineage>
</organism>